<dbReference type="InterPro" id="IPR027370">
    <property type="entry name" value="Znf-RING_euk"/>
</dbReference>
<organism evidence="11 12">
    <name type="scientific">Branchiostoma belcheri</name>
    <name type="common">Amphioxus</name>
    <dbReference type="NCBI Taxonomy" id="7741"/>
    <lineage>
        <taxon>Eukaryota</taxon>
        <taxon>Metazoa</taxon>
        <taxon>Chordata</taxon>
        <taxon>Cephalochordata</taxon>
        <taxon>Leptocardii</taxon>
        <taxon>Amphioxiformes</taxon>
        <taxon>Branchiostomatidae</taxon>
        <taxon>Branchiostoma</taxon>
    </lineage>
</organism>
<dbReference type="GO" id="GO:0000209">
    <property type="term" value="P:protein polyubiquitination"/>
    <property type="evidence" value="ECO:0007669"/>
    <property type="project" value="TreeGrafter"/>
</dbReference>
<evidence type="ECO:0000256" key="2">
    <source>
        <dbReference type="ARBA" id="ARBA00022553"/>
    </source>
</evidence>
<keyword evidence="11" id="KW-1185">Reference proteome</keyword>
<keyword evidence="3" id="KW-0479">Metal-binding</keyword>
<evidence type="ECO:0000313" key="12">
    <source>
        <dbReference type="RefSeq" id="XP_019622863.1"/>
    </source>
</evidence>
<gene>
    <name evidence="12" type="primary">LOC109468923</name>
</gene>
<feature type="domain" description="B box-type" evidence="10">
    <location>
        <begin position="106"/>
        <end position="142"/>
    </location>
</feature>
<dbReference type="SUPFAM" id="SSF57845">
    <property type="entry name" value="B-box zinc-binding domain"/>
    <property type="match status" value="1"/>
</dbReference>
<keyword evidence="5 7" id="KW-0863">Zinc-finger</keyword>
<dbReference type="Gene3D" id="3.30.160.60">
    <property type="entry name" value="Classic Zinc Finger"/>
    <property type="match status" value="1"/>
</dbReference>
<dbReference type="GeneID" id="109468923"/>
<dbReference type="GO" id="GO:0061630">
    <property type="term" value="F:ubiquitin protein ligase activity"/>
    <property type="evidence" value="ECO:0007669"/>
    <property type="project" value="TreeGrafter"/>
</dbReference>
<proteinExistence type="inferred from homology"/>
<feature type="domain" description="RING-type" evidence="9">
    <location>
        <begin position="22"/>
        <end position="64"/>
    </location>
</feature>
<dbReference type="InterPro" id="IPR011042">
    <property type="entry name" value="6-blade_b-propeller_TolB-like"/>
</dbReference>
<feature type="repeat" description="NHL" evidence="8">
    <location>
        <begin position="502"/>
        <end position="544"/>
    </location>
</feature>
<dbReference type="Gene3D" id="2.40.10.500">
    <property type="match status" value="1"/>
</dbReference>
<accession>A0A6P4YEI3</accession>
<dbReference type="InterPro" id="IPR050952">
    <property type="entry name" value="TRIM-NHL_E3_ligases"/>
</dbReference>
<evidence type="ECO:0000313" key="11">
    <source>
        <dbReference type="Proteomes" id="UP000515135"/>
    </source>
</evidence>
<dbReference type="PROSITE" id="PS51125">
    <property type="entry name" value="NHL"/>
    <property type="match status" value="2"/>
</dbReference>
<dbReference type="GO" id="GO:0043161">
    <property type="term" value="P:proteasome-mediated ubiquitin-dependent protein catabolic process"/>
    <property type="evidence" value="ECO:0007669"/>
    <property type="project" value="TreeGrafter"/>
</dbReference>
<dbReference type="GO" id="GO:0008270">
    <property type="term" value="F:zinc ion binding"/>
    <property type="evidence" value="ECO:0007669"/>
    <property type="project" value="UniProtKB-KW"/>
</dbReference>
<dbReference type="KEGG" id="bbel:109468923"/>
<dbReference type="PANTHER" id="PTHR24104">
    <property type="entry name" value="E3 UBIQUITIN-PROTEIN LIGASE NHLRC1-RELATED"/>
    <property type="match status" value="1"/>
</dbReference>
<evidence type="ECO:0000256" key="8">
    <source>
        <dbReference type="PROSITE-ProRule" id="PRU00504"/>
    </source>
</evidence>
<dbReference type="Gene3D" id="3.30.40.10">
    <property type="entry name" value="Zinc/RING finger domain, C3HC4 (zinc finger)"/>
    <property type="match status" value="1"/>
</dbReference>
<evidence type="ECO:0000256" key="6">
    <source>
        <dbReference type="ARBA" id="ARBA00022833"/>
    </source>
</evidence>
<dbReference type="OrthoDB" id="342730at2759"/>
<name>A0A6P4YEI3_BRABE</name>
<comment type="similarity">
    <text evidence="1">Belongs to the TRIM/RBCC family.</text>
</comment>
<evidence type="ECO:0000256" key="1">
    <source>
        <dbReference type="ARBA" id="ARBA00008518"/>
    </source>
</evidence>
<dbReference type="PANTHER" id="PTHR24104:SF50">
    <property type="entry name" value="SMP-30_GLUCONOLACTONASE_LRE-LIKE REGION DOMAIN-CONTAINING PROTEIN"/>
    <property type="match status" value="1"/>
</dbReference>
<evidence type="ECO:0000256" key="3">
    <source>
        <dbReference type="ARBA" id="ARBA00022723"/>
    </source>
</evidence>
<evidence type="ECO:0000256" key="4">
    <source>
        <dbReference type="ARBA" id="ARBA00022737"/>
    </source>
</evidence>
<keyword evidence="2" id="KW-0597">Phosphoprotein</keyword>
<dbReference type="InterPro" id="IPR013083">
    <property type="entry name" value="Znf_RING/FYVE/PHD"/>
</dbReference>
<keyword evidence="4" id="KW-0677">Repeat</keyword>
<dbReference type="FunFam" id="2.120.10.30:FF:000195">
    <property type="entry name" value="Uncharacterized protein"/>
    <property type="match status" value="1"/>
</dbReference>
<feature type="repeat" description="NHL" evidence="8">
    <location>
        <begin position="344"/>
        <end position="384"/>
    </location>
</feature>
<dbReference type="InterPro" id="IPR001258">
    <property type="entry name" value="NHL_repeat"/>
</dbReference>
<dbReference type="PROSITE" id="PS50119">
    <property type="entry name" value="ZF_BBOX"/>
    <property type="match status" value="1"/>
</dbReference>
<dbReference type="InterPro" id="IPR000315">
    <property type="entry name" value="Znf_B-box"/>
</dbReference>
<dbReference type="FunFam" id="2.40.10.500:FF:000001">
    <property type="entry name" value="tripartite motif-containing protein 3-like"/>
    <property type="match status" value="1"/>
</dbReference>
<reference evidence="12" key="1">
    <citation type="submission" date="2025-08" db="UniProtKB">
        <authorList>
            <consortium name="RefSeq"/>
        </authorList>
    </citation>
    <scope>IDENTIFICATION</scope>
    <source>
        <tissue evidence="12">Gonad</tissue>
    </source>
</reference>
<dbReference type="PROSITE" id="PS50089">
    <property type="entry name" value="ZF_RING_2"/>
    <property type="match status" value="1"/>
</dbReference>
<dbReference type="SMART" id="SM00336">
    <property type="entry name" value="BBOX"/>
    <property type="match status" value="1"/>
</dbReference>
<dbReference type="InterPro" id="IPR001841">
    <property type="entry name" value="Znf_RING"/>
</dbReference>
<dbReference type="SUPFAM" id="SSF101898">
    <property type="entry name" value="NHL repeat"/>
    <property type="match status" value="1"/>
</dbReference>
<protein>
    <submittedName>
        <fullName evidence="12">Tripartite motif-containing protein 2-like</fullName>
    </submittedName>
</protein>
<dbReference type="Pfam" id="PF00643">
    <property type="entry name" value="zf-B_box"/>
    <property type="match status" value="1"/>
</dbReference>
<dbReference type="SUPFAM" id="SSF57850">
    <property type="entry name" value="RING/U-box"/>
    <property type="match status" value="1"/>
</dbReference>
<evidence type="ECO:0000256" key="7">
    <source>
        <dbReference type="PROSITE-ProRule" id="PRU00024"/>
    </source>
</evidence>
<dbReference type="Gene3D" id="2.120.10.30">
    <property type="entry name" value="TolB, C-terminal domain"/>
    <property type="match status" value="2"/>
</dbReference>
<evidence type="ECO:0000259" key="9">
    <source>
        <dbReference type="PROSITE" id="PS50089"/>
    </source>
</evidence>
<sequence length="589" mass="64781">MAAARKYSRSGSLEFIQEELSCGICHELLTRPKVVPCAGKHSFCQHCLERWASTQQPFRCPTCRQPSHLPAAGVSCLPDCDRRIVNLCDQLRSQGVSEAFELDFRCGLHDYEEFRVFCKQCQVPVCEACLEGPHDGHPTTTLKKASQERTPAVQALVNQGRAILEKYGKVVQGFRATEELLSKQKQDTETNISAAFDRIIQKLVKAKEGLLSQVDDIHKRNVDAIQDQLSGVLAEVSELSKVCENADEDITLGGNNLLQHEALLTSMVGKYRDKQAPTPKQPQVAVFNPTDDNVDTTSIVGYIFSQSFSIPSFAIPEPPASHDEEVFDRNHGDLRQVPSRSVTFGGKGAEEGKFDRPRGVAVSDEGVIFVADYINARVQGFTMEGEFVSAFLTVTSDGRKVFPYDVAIDREGNLWVVGHTESQSDYYAVQLSREQASSDLWQFEGELQVFTPEGVLLRTVGRQQGMEYPQYTSVDLQGNILVSDFKDHYVYKYNQSEQLLVKFGGEGQSDGQLKNPCGLCSDGSGNNIIVADSGNSRVEIFDGNGAFLGHVATGMAKPCAVAMATQGQLIVTDSEDHTVTVIQDVLGSE</sequence>
<keyword evidence="6" id="KW-0862">Zinc</keyword>
<dbReference type="AlphaFoldDB" id="A0A6P4YEI3"/>
<dbReference type="RefSeq" id="XP_019622863.1">
    <property type="nucleotide sequence ID" value="XM_019767304.1"/>
</dbReference>
<dbReference type="Pfam" id="PF01436">
    <property type="entry name" value="NHL"/>
    <property type="match status" value="2"/>
</dbReference>
<dbReference type="Pfam" id="PF13445">
    <property type="entry name" value="zf-RING_UBOX"/>
    <property type="match status" value="1"/>
</dbReference>
<evidence type="ECO:0000259" key="10">
    <source>
        <dbReference type="PROSITE" id="PS50119"/>
    </source>
</evidence>
<evidence type="ECO:0000256" key="5">
    <source>
        <dbReference type="ARBA" id="ARBA00022771"/>
    </source>
</evidence>
<dbReference type="Proteomes" id="UP000515135">
    <property type="component" value="Unplaced"/>
</dbReference>
<dbReference type="SMART" id="SM00184">
    <property type="entry name" value="RING"/>
    <property type="match status" value="1"/>
</dbReference>